<evidence type="ECO:0000313" key="2">
    <source>
        <dbReference type="Proteomes" id="UP000279446"/>
    </source>
</evidence>
<sequence>MESCDVKEKEYRMVLSYISGSLNENDIFHIEEKLKENGIEFKSIDKSGKFTASLDEFSNVYSFLITSTLSSALLTGALTNAVWDSIKYISLFTFKKFKGKKYNKISDGRIEEKKVTYGIEIKANNDHYNFKFTGLTSDEVLLEALDKILPHIKSKPNESSKIYTPGLPNYIVSYDEKLKIWIAKETNEIIKEKIENANSKKS</sequence>
<name>A0A433Y9H1_9BACL</name>
<dbReference type="EMBL" id="RZNY01000008">
    <property type="protein sequence ID" value="RUT46574.1"/>
    <property type="molecule type" value="Genomic_DNA"/>
</dbReference>
<evidence type="ECO:0000313" key="1">
    <source>
        <dbReference type="EMBL" id="RUT46574.1"/>
    </source>
</evidence>
<keyword evidence="2" id="KW-1185">Reference proteome</keyword>
<accession>A0A433Y9H1</accession>
<organism evidence="1 2">
    <name type="scientific">Paenibacillus anaericanus</name>
    <dbReference type="NCBI Taxonomy" id="170367"/>
    <lineage>
        <taxon>Bacteria</taxon>
        <taxon>Bacillati</taxon>
        <taxon>Bacillota</taxon>
        <taxon>Bacilli</taxon>
        <taxon>Bacillales</taxon>
        <taxon>Paenibacillaceae</taxon>
        <taxon>Paenibacillus</taxon>
    </lineage>
</organism>
<dbReference type="Proteomes" id="UP000279446">
    <property type="component" value="Unassembled WGS sequence"/>
</dbReference>
<gene>
    <name evidence="1" type="ORF">EJP82_12050</name>
</gene>
<protein>
    <submittedName>
        <fullName evidence="1">Uncharacterized protein</fullName>
    </submittedName>
</protein>
<dbReference type="AlphaFoldDB" id="A0A433Y9H1"/>
<dbReference type="RefSeq" id="WP_127192303.1">
    <property type="nucleotide sequence ID" value="NZ_RZNY01000008.1"/>
</dbReference>
<reference evidence="1 2" key="1">
    <citation type="submission" date="2018-12" db="EMBL/GenBank/DDBJ databases">
        <authorList>
            <person name="Sun L."/>
            <person name="Chen Z."/>
        </authorList>
    </citation>
    <scope>NUCLEOTIDE SEQUENCE [LARGE SCALE GENOMIC DNA]</scope>
    <source>
        <strain evidence="1 2">DSM 15890</strain>
    </source>
</reference>
<comment type="caution">
    <text evidence="1">The sequence shown here is derived from an EMBL/GenBank/DDBJ whole genome shotgun (WGS) entry which is preliminary data.</text>
</comment>
<proteinExistence type="predicted"/>
<dbReference type="OrthoDB" id="2624925at2"/>